<sequence>MKKFRKKAIIIVLLMLTFAVGTIFFLQTHDHPAMPVAACGSIDEIFIIGNTFDDQSGDLLASGIYILDKDRYKMSLYNNMTLIDSMSFEKIALDKDNNLFSIVRKQDENAIYEIWKINNGIVLNKYDITNSIDEKNNGGIRAFTIDGNGNFFIREISSDEVIVIDKSGFETSRLKDVASDISFESMATGKDGQVYALFCKNIDAGSGFKIISFADGLINEICNGNILPTEEIYSVMGTCTKYDLVMKGIYGVYGYNFNSEAAENIIYFPPFEAEFTKSFFVEDELYIFFTDIDDDKRHKIKSIELKTIDLVTGVFQ</sequence>
<dbReference type="Proteomes" id="UP001451571">
    <property type="component" value="Chromosome"/>
</dbReference>
<keyword evidence="2" id="KW-1185">Reference proteome</keyword>
<reference evidence="1 2" key="1">
    <citation type="submission" date="2024-02" db="EMBL/GenBank/DDBJ databases">
        <title>Bacterial strain from lacustrine sediment.</title>
        <authorList>
            <person name="Petit C."/>
            <person name="Fadhlaoui K."/>
        </authorList>
    </citation>
    <scope>NUCLEOTIDE SEQUENCE [LARGE SCALE GENOMIC DNA]</scope>
    <source>
        <strain evidence="1 2">IPX-CK</strain>
    </source>
</reference>
<evidence type="ECO:0000313" key="2">
    <source>
        <dbReference type="Proteomes" id="UP001451571"/>
    </source>
</evidence>
<gene>
    <name evidence="1" type="ORF">V6984_21980</name>
</gene>
<proteinExistence type="predicted"/>
<dbReference type="RefSeq" id="WP_342757729.1">
    <property type="nucleotide sequence ID" value="NZ_CP146256.1"/>
</dbReference>
<evidence type="ECO:0000313" key="1">
    <source>
        <dbReference type="EMBL" id="XAH74135.1"/>
    </source>
</evidence>
<accession>A0ABZ3EXF2</accession>
<protein>
    <recommendedName>
        <fullName evidence="3">Beta propeller domain-containing protein</fullName>
    </recommendedName>
</protein>
<evidence type="ECO:0008006" key="3">
    <source>
        <dbReference type="Google" id="ProtNLM"/>
    </source>
</evidence>
<dbReference type="EMBL" id="CP146256">
    <property type="protein sequence ID" value="XAH74135.1"/>
    <property type="molecule type" value="Genomic_DNA"/>
</dbReference>
<dbReference type="SUPFAM" id="SSF63829">
    <property type="entry name" value="Calcium-dependent phosphotriesterase"/>
    <property type="match status" value="1"/>
</dbReference>
<organism evidence="1 2">
    <name type="scientific">Kineothrix sedimenti</name>
    <dbReference type="NCBI Taxonomy" id="3123317"/>
    <lineage>
        <taxon>Bacteria</taxon>
        <taxon>Bacillati</taxon>
        <taxon>Bacillota</taxon>
        <taxon>Clostridia</taxon>
        <taxon>Lachnospirales</taxon>
        <taxon>Lachnospiraceae</taxon>
        <taxon>Kineothrix</taxon>
    </lineage>
</organism>
<name>A0ABZ3EXF2_9FIRM</name>